<dbReference type="NCBIfam" id="TIGR00175">
    <property type="entry name" value="mito_nad_idh"/>
    <property type="match status" value="1"/>
</dbReference>
<comment type="catalytic activity">
    <reaction evidence="11">
        <text>D-threo-isocitrate + NAD(+) = 2-oxoglutarate + CO2 + NADH</text>
        <dbReference type="Rhea" id="RHEA:23632"/>
        <dbReference type="ChEBI" id="CHEBI:15562"/>
        <dbReference type="ChEBI" id="CHEBI:16526"/>
        <dbReference type="ChEBI" id="CHEBI:16810"/>
        <dbReference type="ChEBI" id="CHEBI:57540"/>
        <dbReference type="ChEBI" id="CHEBI:57945"/>
        <dbReference type="EC" id="1.1.1.41"/>
    </reaction>
    <physiologicalReaction direction="left-to-right" evidence="11">
        <dbReference type="Rhea" id="RHEA:23633"/>
    </physiologicalReaction>
</comment>
<keyword evidence="10" id="KW-0520">NAD</keyword>
<reference evidence="16" key="3">
    <citation type="submission" date="2025-09" db="UniProtKB">
        <authorList>
            <consortium name="Ensembl"/>
        </authorList>
    </citation>
    <scope>IDENTIFICATION</scope>
</reference>
<comment type="subunit">
    <text evidence="4">Heterooligomer of subunits alpha (IDH3A), beta (IDH3B), and gamma (IDH3G) in the apparent ratio of 2:1:1. The heterodimer containing one IDH3A and one IDH3B subunit and the heterodimer containing one IDH3A and one IDH3G subunit assemble into a heterotetramer (which contains two subunits of IDH3A, one of IDH3B and one of IDH3G) and further into the heterooctamer.</text>
</comment>
<dbReference type="InParanoid" id="A0A3P8VBN9"/>
<evidence type="ECO:0000256" key="10">
    <source>
        <dbReference type="ARBA" id="ARBA00023027"/>
    </source>
</evidence>
<keyword evidence="17" id="KW-1185">Reference proteome</keyword>
<dbReference type="Gene3D" id="3.40.718.10">
    <property type="entry name" value="Isopropylmalate Dehydrogenase"/>
    <property type="match status" value="1"/>
</dbReference>
<dbReference type="SMART" id="SM01329">
    <property type="entry name" value="Iso_dh"/>
    <property type="match status" value="1"/>
</dbReference>
<evidence type="ECO:0000256" key="1">
    <source>
        <dbReference type="ARBA" id="ARBA00001936"/>
    </source>
</evidence>
<proteinExistence type="inferred from homology"/>
<evidence type="ECO:0000256" key="14">
    <source>
        <dbReference type="SAM" id="Phobius"/>
    </source>
</evidence>
<evidence type="ECO:0000313" key="16">
    <source>
        <dbReference type="Ensembl" id="ENSCSEP00000009870.1"/>
    </source>
</evidence>
<dbReference type="Ensembl" id="ENSCSET00000009984.1">
    <property type="protein sequence ID" value="ENSCSEP00000009870.1"/>
    <property type="gene ID" value="ENSCSEG00000006337.1"/>
</dbReference>
<dbReference type="FunCoup" id="A0A3P8VBN9">
    <property type="interactions" value="1345"/>
</dbReference>
<keyword evidence="5 13" id="KW-0816">Tricarboxylic acid cycle</keyword>
<dbReference type="Proteomes" id="UP000265120">
    <property type="component" value="Chromosome 5"/>
</dbReference>
<keyword evidence="7" id="KW-0460">Magnesium</keyword>
<evidence type="ECO:0000256" key="4">
    <source>
        <dbReference type="ARBA" id="ARBA00011525"/>
    </source>
</evidence>
<dbReference type="STRING" id="244447.ENSCSEP00000009870"/>
<dbReference type="GO" id="GO:0000287">
    <property type="term" value="F:magnesium ion binding"/>
    <property type="evidence" value="ECO:0007669"/>
    <property type="project" value="UniProtKB-UniRule"/>
</dbReference>
<name>A0A3P8VBN9_CYNSE</name>
<keyword evidence="6" id="KW-0479">Metal-binding</keyword>
<evidence type="ECO:0000256" key="11">
    <source>
        <dbReference type="ARBA" id="ARBA00037023"/>
    </source>
</evidence>
<feature type="transmembrane region" description="Helical" evidence="14">
    <location>
        <begin position="356"/>
        <end position="378"/>
    </location>
</feature>
<reference evidence="16 17" key="1">
    <citation type="journal article" date="2014" name="Nat. Genet.">
        <title>Whole-genome sequence of a flatfish provides insights into ZW sex chromosome evolution and adaptation to a benthic lifestyle.</title>
        <authorList>
            <person name="Chen S."/>
            <person name="Zhang G."/>
            <person name="Shao C."/>
            <person name="Huang Q."/>
            <person name="Liu G."/>
            <person name="Zhang P."/>
            <person name="Song W."/>
            <person name="An N."/>
            <person name="Chalopin D."/>
            <person name="Volff J.N."/>
            <person name="Hong Y."/>
            <person name="Li Q."/>
            <person name="Sha Z."/>
            <person name="Zhou H."/>
            <person name="Xie M."/>
            <person name="Yu Q."/>
            <person name="Liu Y."/>
            <person name="Xiang H."/>
            <person name="Wang N."/>
            <person name="Wu K."/>
            <person name="Yang C."/>
            <person name="Zhou Q."/>
            <person name="Liao X."/>
            <person name="Yang L."/>
            <person name="Hu Q."/>
            <person name="Zhang J."/>
            <person name="Meng L."/>
            <person name="Jin L."/>
            <person name="Tian Y."/>
            <person name="Lian J."/>
            <person name="Yang J."/>
            <person name="Miao G."/>
            <person name="Liu S."/>
            <person name="Liang Z."/>
            <person name="Yan F."/>
            <person name="Li Y."/>
            <person name="Sun B."/>
            <person name="Zhang H."/>
            <person name="Zhang J."/>
            <person name="Zhu Y."/>
            <person name="Du M."/>
            <person name="Zhao Y."/>
            <person name="Schartl M."/>
            <person name="Tang Q."/>
            <person name="Wang J."/>
        </authorList>
    </citation>
    <scope>NUCLEOTIDE SEQUENCE</scope>
</reference>
<dbReference type="InterPro" id="IPR004434">
    <property type="entry name" value="Isocitrate_DH_NAD"/>
</dbReference>
<evidence type="ECO:0000256" key="2">
    <source>
        <dbReference type="ARBA" id="ARBA00001946"/>
    </source>
</evidence>
<dbReference type="Pfam" id="PF00180">
    <property type="entry name" value="Iso_dh"/>
    <property type="match status" value="1"/>
</dbReference>
<keyword evidence="14" id="KW-1133">Transmembrane helix</keyword>
<dbReference type="AlphaFoldDB" id="A0A3P8VBN9"/>
<keyword evidence="9" id="KW-0560">Oxidoreductase</keyword>
<evidence type="ECO:0000256" key="5">
    <source>
        <dbReference type="ARBA" id="ARBA00022532"/>
    </source>
</evidence>
<comment type="subcellular location">
    <subcellularLocation>
        <location evidence="13">Mitochondrion</location>
    </subcellularLocation>
</comment>
<dbReference type="PANTHER" id="PTHR11835">
    <property type="entry name" value="DECARBOXYLATING DEHYDROGENASES-ISOCITRATE, ISOPROPYLMALATE, TARTRATE"/>
    <property type="match status" value="1"/>
</dbReference>
<dbReference type="GO" id="GO:0006099">
    <property type="term" value="P:tricarboxylic acid cycle"/>
    <property type="evidence" value="ECO:0007669"/>
    <property type="project" value="UniProtKB-UniRule"/>
</dbReference>
<protein>
    <recommendedName>
        <fullName evidence="13">Isocitrate dehydrogenase [NAD] subunit, mitochondrial</fullName>
    </recommendedName>
</protein>
<evidence type="ECO:0000259" key="15">
    <source>
        <dbReference type="SMART" id="SM01329"/>
    </source>
</evidence>
<comment type="cofactor">
    <cofactor evidence="1">
        <name>Mn(2+)</name>
        <dbReference type="ChEBI" id="CHEBI:29035"/>
    </cofactor>
</comment>
<dbReference type="PANTHER" id="PTHR11835:SF34">
    <property type="entry name" value="ISOCITRATE DEHYDROGENASE [NAD] SUBUNIT ALPHA, MITOCHONDRIAL"/>
    <property type="match status" value="1"/>
</dbReference>
<keyword evidence="14" id="KW-0812">Transmembrane</keyword>
<evidence type="ECO:0000256" key="8">
    <source>
        <dbReference type="ARBA" id="ARBA00022946"/>
    </source>
</evidence>
<dbReference type="GO" id="GO:0004449">
    <property type="term" value="F:isocitrate dehydrogenase (NAD+) activity"/>
    <property type="evidence" value="ECO:0007669"/>
    <property type="project" value="UniProtKB-EC"/>
</dbReference>
<accession>A0A3P8VBN9</accession>
<evidence type="ECO:0000256" key="7">
    <source>
        <dbReference type="ARBA" id="ARBA00022842"/>
    </source>
</evidence>
<evidence type="ECO:0000256" key="13">
    <source>
        <dbReference type="RuleBase" id="RU361266"/>
    </source>
</evidence>
<evidence type="ECO:0000313" key="17">
    <source>
        <dbReference type="Proteomes" id="UP000265120"/>
    </source>
</evidence>
<dbReference type="GeneTree" id="ENSGT00950000182989"/>
<sequence length="409" mass="44733">MAGSLWRSTLSQVVGWVRRSSIQSSVSRRGMQTVTLIPGDGIGPEISAAVIKIFEAAKVPVKWEERNVTAIKGPGGRWMIPPDAKESMDRSKIGLKGPLKTPIAAGHPSMNLLLRKTFDLYANVRPCISIEGYKTPYTDVDLVTIRENTEGEYSGIEHVIVDGVVQSIKLITEKASKRIAEYAFEYARNNQRNSVTAVHKANIMRMSDGLFLRKCREVAENFKDIKFTEMYLDTVCLNMVQDPTQFDVLVMPNLYGDILSDLCAGLIGGLGVTPSGNIGANGVAIFESVHGTAPDIAGLDLANPTALLLSAVMMLRHMGLHPHADKIQTACFDTIRDKKFLTKDLGGNAKCSEFKIAVLMTWTAGSTVIPMLIALLLLGSRTRISVFLISGPFYRETKHVDVSVLSPHS</sequence>
<dbReference type="GO" id="GO:0051287">
    <property type="term" value="F:NAD binding"/>
    <property type="evidence" value="ECO:0007669"/>
    <property type="project" value="UniProtKB-UniRule"/>
</dbReference>
<comment type="cofactor">
    <cofactor evidence="2">
        <name>Mg(2+)</name>
        <dbReference type="ChEBI" id="CHEBI:18420"/>
    </cofactor>
</comment>
<dbReference type="FunFam" id="3.40.718.10:FF:000003">
    <property type="entry name" value="Isocitrate dehydrogenase [NAD] subunit, mitochondrial"/>
    <property type="match status" value="1"/>
</dbReference>
<dbReference type="GO" id="GO:0005739">
    <property type="term" value="C:mitochondrion"/>
    <property type="evidence" value="ECO:0007669"/>
    <property type="project" value="UniProtKB-SubCell"/>
</dbReference>
<gene>
    <name evidence="16" type="primary">IDH3A</name>
</gene>
<evidence type="ECO:0000256" key="3">
    <source>
        <dbReference type="ARBA" id="ARBA00007769"/>
    </source>
</evidence>
<keyword evidence="8 13" id="KW-0809">Transit peptide</keyword>
<reference evidence="16" key="2">
    <citation type="submission" date="2025-08" db="UniProtKB">
        <authorList>
            <consortium name="Ensembl"/>
        </authorList>
    </citation>
    <scope>IDENTIFICATION</scope>
</reference>
<dbReference type="SUPFAM" id="SSF53659">
    <property type="entry name" value="Isocitrate/Isopropylmalate dehydrogenase-like"/>
    <property type="match status" value="1"/>
</dbReference>
<organism evidence="16 17">
    <name type="scientific">Cynoglossus semilaevis</name>
    <name type="common">Tongue sole</name>
    <dbReference type="NCBI Taxonomy" id="244447"/>
    <lineage>
        <taxon>Eukaryota</taxon>
        <taxon>Metazoa</taxon>
        <taxon>Chordata</taxon>
        <taxon>Craniata</taxon>
        <taxon>Vertebrata</taxon>
        <taxon>Euteleostomi</taxon>
        <taxon>Actinopterygii</taxon>
        <taxon>Neopterygii</taxon>
        <taxon>Teleostei</taxon>
        <taxon>Neoteleostei</taxon>
        <taxon>Acanthomorphata</taxon>
        <taxon>Carangaria</taxon>
        <taxon>Pleuronectiformes</taxon>
        <taxon>Pleuronectoidei</taxon>
        <taxon>Cynoglossidae</taxon>
        <taxon>Cynoglossinae</taxon>
        <taxon>Cynoglossus</taxon>
    </lineage>
</organism>
<keyword evidence="13" id="KW-0496">Mitochondrion</keyword>
<feature type="domain" description="Isopropylmalate dehydrogenase-like" evidence="15">
    <location>
        <begin position="33"/>
        <end position="358"/>
    </location>
</feature>
<dbReference type="PROSITE" id="PS00470">
    <property type="entry name" value="IDH_IMDH"/>
    <property type="match status" value="1"/>
</dbReference>
<dbReference type="GO" id="GO:0006102">
    <property type="term" value="P:isocitrate metabolic process"/>
    <property type="evidence" value="ECO:0007669"/>
    <property type="project" value="TreeGrafter"/>
</dbReference>
<dbReference type="InterPro" id="IPR019818">
    <property type="entry name" value="IsoCit/isopropylmalate_DH_CS"/>
</dbReference>
<dbReference type="InterPro" id="IPR024084">
    <property type="entry name" value="IsoPropMal-DH-like_dom"/>
</dbReference>
<evidence type="ECO:0000256" key="6">
    <source>
        <dbReference type="ARBA" id="ARBA00022723"/>
    </source>
</evidence>
<comment type="similarity">
    <text evidence="3 13">Belongs to the isocitrate and isopropylmalate dehydrogenases family.</text>
</comment>
<evidence type="ECO:0000256" key="9">
    <source>
        <dbReference type="ARBA" id="ARBA00023002"/>
    </source>
</evidence>
<keyword evidence="14" id="KW-0472">Membrane</keyword>
<comment type="function">
    <text evidence="12">Catalytic subunit of the enzyme which catalyzes the decarboxylation of isocitrate (ICT) into alpha-ketoglutarate. The heterodimer composed of the alpha (IDH3A) and beta (IDH3B) subunits and the heterodimer composed of the alpha (IDH3A) and gamma (IDH3G) subunits, have considerable basal activity but the full activity of the heterotetramer (containing two subunits of IDH3A, one of IDH3B and one of IDH3G) requires the assembly and cooperative function of both heterodimers.</text>
</comment>
<evidence type="ECO:0000256" key="12">
    <source>
        <dbReference type="ARBA" id="ARBA00037577"/>
    </source>
</evidence>